<comment type="caution">
    <text evidence="1">The sequence shown here is derived from an EMBL/GenBank/DDBJ whole genome shotgun (WGS) entry which is preliminary data.</text>
</comment>
<sequence length="292" mass="32156">MALSLRARLGSYLGPIEPLTYTLRTYSTTSGAKGSIRSKDVIVWLDEGFALWYKTLSTSRFCIPFIQLPAAGASGQVQLPNTATTDVLENLDVHFTQIEGNTVMPKLVALAEGTVLELGPGLGNQLPRFDKNRTNHVYGVEPNEFLVPDLHEMAASSGIQGKYTIITCGIEDTDVLEKNGIDAGTIDTILSIQVLCSVEKPEAVIKALYKLLKPRGKLIFWEHHRSHDWLTRLVQSFWRGPWSLLIGGCRINRDIVTILKSAGDLERVDSLGSDEEPSSILPRSWGTLVKPA</sequence>
<keyword evidence="1" id="KW-0808">Transferase</keyword>
<dbReference type="GO" id="GO:0008168">
    <property type="term" value="F:methyltransferase activity"/>
    <property type="evidence" value="ECO:0007669"/>
    <property type="project" value="UniProtKB-KW"/>
</dbReference>
<dbReference type="InterPro" id="IPR052356">
    <property type="entry name" value="Thiol_S-MT"/>
</dbReference>
<evidence type="ECO:0000313" key="2">
    <source>
        <dbReference type="Proteomes" id="UP001408356"/>
    </source>
</evidence>
<dbReference type="PANTHER" id="PTHR45036:SF1">
    <property type="entry name" value="METHYLTRANSFERASE LIKE 7A"/>
    <property type="match status" value="1"/>
</dbReference>
<dbReference type="Pfam" id="PF13489">
    <property type="entry name" value="Methyltransf_23"/>
    <property type="match status" value="1"/>
</dbReference>
<dbReference type="PANTHER" id="PTHR45036">
    <property type="entry name" value="METHYLTRANSFERASE LIKE 7B"/>
    <property type="match status" value="1"/>
</dbReference>
<reference evidence="1 2" key="1">
    <citation type="journal article" date="2024" name="J. Plant Pathol.">
        <title>Sequence and assembly of the genome of Seiridium unicorne, isolate CBS 538.82, causal agent of cypress canker disease.</title>
        <authorList>
            <person name="Scali E."/>
            <person name="Rocca G.D."/>
            <person name="Danti R."/>
            <person name="Garbelotto M."/>
            <person name="Barberini S."/>
            <person name="Baroncelli R."/>
            <person name="Emiliani G."/>
        </authorList>
    </citation>
    <scope>NUCLEOTIDE SEQUENCE [LARGE SCALE GENOMIC DNA]</scope>
    <source>
        <strain evidence="1 2">BM-138-508</strain>
    </source>
</reference>
<dbReference type="EMBL" id="JARVKF010000101">
    <property type="protein sequence ID" value="KAK9423017.1"/>
    <property type="molecule type" value="Genomic_DNA"/>
</dbReference>
<dbReference type="Gene3D" id="3.40.50.150">
    <property type="entry name" value="Vaccinia Virus protein VP39"/>
    <property type="match status" value="1"/>
</dbReference>
<keyword evidence="2" id="KW-1185">Reference proteome</keyword>
<evidence type="ECO:0000313" key="1">
    <source>
        <dbReference type="EMBL" id="KAK9423017.1"/>
    </source>
</evidence>
<keyword evidence="1" id="KW-0489">Methyltransferase</keyword>
<dbReference type="InterPro" id="IPR029063">
    <property type="entry name" value="SAM-dependent_MTases_sf"/>
</dbReference>
<organism evidence="1 2">
    <name type="scientific">Seiridium unicorne</name>
    <dbReference type="NCBI Taxonomy" id="138068"/>
    <lineage>
        <taxon>Eukaryota</taxon>
        <taxon>Fungi</taxon>
        <taxon>Dikarya</taxon>
        <taxon>Ascomycota</taxon>
        <taxon>Pezizomycotina</taxon>
        <taxon>Sordariomycetes</taxon>
        <taxon>Xylariomycetidae</taxon>
        <taxon>Amphisphaeriales</taxon>
        <taxon>Sporocadaceae</taxon>
        <taxon>Seiridium</taxon>
    </lineage>
</organism>
<proteinExistence type="predicted"/>
<name>A0ABR2V7X3_9PEZI</name>
<dbReference type="SUPFAM" id="SSF53335">
    <property type="entry name" value="S-adenosyl-L-methionine-dependent methyltransferases"/>
    <property type="match status" value="1"/>
</dbReference>
<protein>
    <submittedName>
        <fullName evidence="1">Methyltransferase type 11 domain-containing protein</fullName>
    </submittedName>
</protein>
<dbReference type="Proteomes" id="UP001408356">
    <property type="component" value="Unassembled WGS sequence"/>
</dbReference>
<gene>
    <name evidence="1" type="ORF">SUNI508_04684</name>
</gene>
<dbReference type="GO" id="GO:0032259">
    <property type="term" value="P:methylation"/>
    <property type="evidence" value="ECO:0007669"/>
    <property type="project" value="UniProtKB-KW"/>
</dbReference>
<dbReference type="CDD" id="cd02440">
    <property type="entry name" value="AdoMet_MTases"/>
    <property type="match status" value="1"/>
</dbReference>
<accession>A0ABR2V7X3</accession>